<dbReference type="AlphaFoldDB" id="A0AAW3UZI4"/>
<evidence type="ECO:0000313" key="4">
    <source>
        <dbReference type="Proteomes" id="UP000518681"/>
    </source>
</evidence>
<comment type="caution">
    <text evidence="3">The sequence shown here is derived from an EMBL/GenBank/DDBJ whole genome shotgun (WGS) entry which is preliminary data.</text>
</comment>
<protein>
    <submittedName>
        <fullName evidence="3">IS5 family transposase</fullName>
    </submittedName>
</protein>
<feature type="domain" description="Transposase DDE" evidence="2">
    <location>
        <begin position="402"/>
        <end position="453"/>
    </location>
</feature>
<dbReference type="InterPro" id="IPR008490">
    <property type="entry name" value="Transposase_InsH_N"/>
</dbReference>
<accession>A0AAW3UZI4</accession>
<dbReference type="PANTHER" id="PTHR33803">
    <property type="entry name" value="IS1478 TRANSPOSASE"/>
    <property type="match status" value="1"/>
</dbReference>
<organism evidence="3 4">
    <name type="scientific">Paraburkholderia fungorum</name>
    <dbReference type="NCBI Taxonomy" id="134537"/>
    <lineage>
        <taxon>Bacteria</taxon>
        <taxon>Pseudomonadati</taxon>
        <taxon>Pseudomonadota</taxon>
        <taxon>Betaproteobacteria</taxon>
        <taxon>Burkholderiales</taxon>
        <taxon>Burkholderiaceae</taxon>
        <taxon>Paraburkholderia</taxon>
    </lineage>
</organism>
<dbReference type="PANTHER" id="PTHR33803:SF3">
    <property type="entry name" value="BLL1974 PROTEIN"/>
    <property type="match status" value="1"/>
</dbReference>
<proteinExistence type="predicted"/>
<gene>
    <name evidence="3" type="ORF">GGD69_004553</name>
</gene>
<dbReference type="Pfam" id="PF13751">
    <property type="entry name" value="DDE_Tnp_1_6"/>
    <property type="match status" value="1"/>
</dbReference>
<name>A0AAW3UZI4_9BURK</name>
<dbReference type="Pfam" id="PF05598">
    <property type="entry name" value="DUF772"/>
    <property type="match status" value="1"/>
</dbReference>
<evidence type="ECO:0000313" key="3">
    <source>
        <dbReference type="EMBL" id="MBB6203666.1"/>
    </source>
</evidence>
<feature type="domain" description="Transposase InsH N-terminal" evidence="1">
    <location>
        <begin position="70"/>
        <end position="133"/>
    </location>
</feature>
<dbReference type="NCBIfam" id="NF033578">
    <property type="entry name" value="transpos_IS5_1"/>
    <property type="match status" value="1"/>
</dbReference>
<evidence type="ECO:0000259" key="1">
    <source>
        <dbReference type="Pfam" id="PF05598"/>
    </source>
</evidence>
<dbReference type="EMBL" id="JACIIK010000008">
    <property type="protein sequence ID" value="MBB6203666.1"/>
    <property type="molecule type" value="Genomic_DNA"/>
</dbReference>
<reference evidence="3 4" key="1">
    <citation type="submission" date="2020-08" db="EMBL/GenBank/DDBJ databases">
        <title>Genomic Encyclopedia of Type Strains, Phase IV (KMG-V): Genome sequencing to study the core and pangenomes of soil and plant-associated prokaryotes.</title>
        <authorList>
            <person name="Whitman W."/>
        </authorList>
    </citation>
    <scope>NUCLEOTIDE SEQUENCE [LARGE SCALE GENOMIC DNA]</scope>
    <source>
        <strain evidence="3 4">SEMIA 4013</strain>
    </source>
</reference>
<dbReference type="Proteomes" id="UP000518681">
    <property type="component" value="Unassembled WGS sequence"/>
</dbReference>
<dbReference type="InterPro" id="IPR047710">
    <property type="entry name" value="Transpos_IS5-like"/>
</dbReference>
<evidence type="ECO:0000259" key="2">
    <source>
        <dbReference type="Pfam" id="PF13751"/>
    </source>
</evidence>
<sequence length="502" mass="56022">MSDTDFFRARLDAMIDLRHPLAVLATRMPWDQIEASVAPFLKRKPRMGRFSPVTDLFGTTAQVAGVGLSPAGRPRLPIRLMVSLLYLKHAYGLSDGEVVQRWAQDVLFQFFSGQAYFEHRLPCDSSLISRFRKDLGEPGVEELLKTTIDTAVALQALKKTDLQRVIVDSTVQEKAIAHPTDSRLLEVARKKLVRLAQRCGIALKQTYDKECTVLRRRAGGYAHAKQFKRLRRVVKRQRTILGVLIREVQRKLGVLSAQAQAPQLIPQLIPQLAPLQALLALVSRVFKQQPKDKANTKVFALHAPEVDCIGKGKARQPYEWGCKVSIAVTHEHGLVVGARSFAGNPFDGHTLAAQLEQTTILLQDQGVKPHTAVVDLGYRGVDADNPGITIIHRGRYKSLTNQQRRWLKRRQAIEPVIGHLKDDHGMRRCWLKGQTGDALNAVLAAAGFNMKWLMRAIVAKGIQPLWLLFCACSRRLPWALPKPPTPIRVRTGRGADCGGHLA</sequence>
<dbReference type="InterPro" id="IPR025668">
    <property type="entry name" value="Tnp_DDE_dom"/>
</dbReference>
<dbReference type="RefSeq" id="WP_183799132.1">
    <property type="nucleotide sequence ID" value="NZ_JACIII010000008.1"/>
</dbReference>